<organism evidence="2 3">
    <name type="scientific">Siccirubricoccus deserti</name>
    <dbReference type="NCBI Taxonomy" id="2013562"/>
    <lineage>
        <taxon>Bacteria</taxon>
        <taxon>Pseudomonadati</taxon>
        <taxon>Pseudomonadota</taxon>
        <taxon>Alphaproteobacteria</taxon>
        <taxon>Acetobacterales</taxon>
        <taxon>Roseomonadaceae</taxon>
        <taxon>Siccirubricoccus</taxon>
    </lineage>
</organism>
<sequence length="388" mass="41268">MYPEARYDVLVVGARCAGAATAMLMARHGLRVMVIDRAAHGSDTISTHALMRGGVLQLHRWGLLPRLRARATPAVRSTTFHYGMEPITVAIRAQDGVDALYAPRRTVLDGMLADAAAEAGAEVRHGHSLAALIRRDRGDRITGAVVVDPQGRPRHVEAALVVGADGIGSRVARLVEAPVQRESRAATAAVYGHWSGLSAEGYHWHYAPGASVGVIPTNAGQHCVFASVPPERFLAGFRADAMAAYRGLLRGLAPALAAEVAVGRLESRLWAFAGRRGFFRQAHGPGWALVGDAGYFKDPLTAHGITDALRDAELLAEAAAAGTERAMAHYAAARDALSLPLFEATDAIAAFDWDLEALKAHHQALNRAMKLEVEFLAARAAAPMAESV</sequence>
<dbReference type="SUPFAM" id="SSF51905">
    <property type="entry name" value="FAD/NAD(P)-binding domain"/>
    <property type="match status" value="1"/>
</dbReference>
<dbReference type="PANTHER" id="PTHR42685">
    <property type="entry name" value="GERANYLGERANYL DIPHOSPHATE REDUCTASE"/>
    <property type="match status" value="1"/>
</dbReference>
<dbReference type="EMBL" id="JACOMF010000017">
    <property type="protein sequence ID" value="MBC4016666.1"/>
    <property type="molecule type" value="Genomic_DNA"/>
</dbReference>
<reference evidence="2" key="1">
    <citation type="submission" date="2020-08" db="EMBL/GenBank/DDBJ databases">
        <authorList>
            <person name="Hu Y."/>
            <person name="Nguyen S.V."/>
            <person name="Li F."/>
            <person name="Fanning S."/>
        </authorList>
    </citation>
    <scope>NUCLEOTIDE SEQUENCE</scope>
    <source>
        <strain evidence="2">SYSU D8009</strain>
    </source>
</reference>
<evidence type="ECO:0000259" key="1">
    <source>
        <dbReference type="Pfam" id="PF01494"/>
    </source>
</evidence>
<proteinExistence type="predicted"/>
<name>A0A9X0QZ59_9PROT</name>
<dbReference type="PANTHER" id="PTHR42685:SF22">
    <property type="entry name" value="CONDITIONED MEDIUM FACTOR RECEPTOR 1"/>
    <property type="match status" value="1"/>
</dbReference>
<dbReference type="Gene3D" id="3.50.50.60">
    <property type="entry name" value="FAD/NAD(P)-binding domain"/>
    <property type="match status" value="1"/>
</dbReference>
<keyword evidence="2" id="KW-0560">Oxidoreductase</keyword>
<evidence type="ECO:0000313" key="3">
    <source>
        <dbReference type="Proteomes" id="UP000600101"/>
    </source>
</evidence>
<comment type="caution">
    <text evidence="2">The sequence shown here is derived from an EMBL/GenBank/DDBJ whole genome shotgun (WGS) entry which is preliminary data.</text>
</comment>
<dbReference type="AlphaFoldDB" id="A0A9X0QZ59"/>
<dbReference type="GO" id="GO:0071949">
    <property type="term" value="F:FAD binding"/>
    <property type="evidence" value="ECO:0007669"/>
    <property type="project" value="InterPro"/>
</dbReference>
<dbReference type="InterPro" id="IPR002938">
    <property type="entry name" value="FAD-bd"/>
</dbReference>
<dbReference type="RefSeq" id="WP_186771433.1">
    <property type="nucleotide sequence ID" value="NZ_JACOMF010000017.1"/>
</dbReference>
<dbReference type="Pfam" id="PF01494">
    <property type="entry name" value="FAD_binding_3"/>
    <property type="match status" value="1"/>
</dbReference>
<gene>
    <name evidence="2" type="ORF">H7965_15190</name>
</gene>
<evidence type="ECO:0000313" key="2">
    <source>
        <dbReference type="EMBL" id="MBC4016666.1"/>
    </source>
</evidence>
<keyword evidence="3" id="KW-1185">Reference proteome</keyword>
<dbReference type="InterPro" id="IPR050407">
    <property type="entry name" value="Geranylgeranyl_reductase"/>
</dbReference>
<keyword evidence="2" id="KW-0503">Monooxygenase</keyword>
<dbReference type="GO" id="GO:0004497">
    <property type="term" value="F:monooxygenase activity"/>
    <property type="evidence" value="ECO:0007669"/>
    <property type="project" value="UniProtKB-KW"/>
</dbReference>
<dbReference type="Proteomes" id="UP000600101">
    <property type="component" value="Unassembled WGS sequence"/>
</dbReference>
<feature type="domain" description="FAD-binding" evidence="1">
    <location>
        <begin position="7"/>
        <end position="320"/>
    </location>
</feature>
<dbReference type="PRINTS" id="PR00420">
    <property type="entry name" value="RNGMNOXGNASE"/>
</dbReference>
<dbReference type="InterPro" id="IPR036188">
    <property type="entry name" value="FAD/NAD-bd_sf"/>
</dbReference>
<protein>
    <submittedName>
        <fullName evidence="2">FAD-dependent monooxygenase</fullName>
    </submittedName>
</protein>
<accession>A0A9X0QZ59</accession>